<evidence type="ECO:0000313" key="4">
    <source>
        <dbReference type="EMBL" id="PNR35928.1"/>
    </source>
</evidence>
<dbReference type="SMART" id="SM00398">
    <property type="entry name" value="HMG"/>
    <property type="match status" value="1"/>
</dbReference>
<evidence type="ECO:0000313" key="5">
    <source>
        <dbReference type="EnsemblPlants" id="Pp3c17_7580V3.1"/>
    </source>
</evidence>
<dbReference type="Gramene" id="Pp3c17_7580V3.3">
    <property type="protein sequence ID" value="Pp3c17_7580V3.3"/>
    <property type="gene ID" value="Pp3c17_7580"/>
</dbReference>
<feature type="compositionally biased region" description="Acidic residues" evidence="2">
    <location>
        <begin position="189"/>
        <end position="207"/>
    </location>
</feature>
<reference evidence="4 6" key="2">
    <citation type="journal article" date="2018" name="Plant J.">
        <title>The Physcomitrella patens chromosome-scale assembly reveals moss genome structure and evolution.</title>
        <authorList>
            <person name="Lang D."/>
            <person name="Ullrich K.K."/>
            <person name="Murat F."/>
            <person name="Fuchs J."/>
            <person name="Jenkins J."/>
            <person name="Haas F.B."/>
            <person name="Piednoel M."/>
            <person name="Gundlach H."/>
            <person name="Van Bel M."/>
            <person name="Meyberg R."/>
            <person name="Vives C."/>
            <person name="Morata J."/>
            <person name="Symeonidi A."/>
            <person name="Hiss M."/>
            <person name="Muchero W."/>
            <person name="Kamisugi Y."/>
            <person name="Saleh O."/>
            <person name="Blanc G."/>
            <person name="Decker E.L."/>
            <person name="van Gessel N."/>
            <person name="Grimwood J."/>
            <person name="Hayes R.D."/>
            <person name="Graham S.W."/>
            <person name="Gunter L.E."/>
            <person name="McDaniel S.F."/>
            <person name="Hoernstein S.N.W."/>
            <person name="Larsson A."/>
            <person name="Li F.W."/>
            <person name="Perroud P.F."/>
            <person name="Phillips J."/>
            <person name="Ranjan P."/>
            <person name="Rokshar D.S."/>
            <person name="Rothfels C.J."/>
            <person name="Schneider L."/>
            <person name="Shu S."/>
            <person name="Stevenson D.W."/>
            <person name="Thummler F."/>
            <person name="Tillich M."/>
            <person name="Villarreal Aguilar J.C."/>
            <person name="Widiez T."/>
            <person name="Wong G.K."/>
            <person name="Wymore A."/>
            <person name="Zhang Y."/>
            <person name="Zimmer A.D."/>
            <person name="Quatrano R.S."/>
            <person name="Mayer K.F.X."/>
            <person name="Goodstein D."/>
            <person name="Casacuberta J.M."/>
            <person name="Vandepoele K."/>
            <person name="Reski R."/>
            <person name="Cuming A.C."/>
            <person name="Tuskan G.A."/>
            <person name="Maumus F."/>
            <person name="Salse J."/>
            <person name="Schmutz J."/>
            <person name="Rensing S.A."/>
        </authorList>
    </citation>
    <scope>NUCLEOTIDE SEQUENCE [LARGE SCALE GENOMIC DNA]</scope>
    <source>
        <strain evidence="5 6">cv. Gransden 2004</strain>
    </source>
</reference>
<gene>
    <name evidence="5" type="primary">LOC112294167</name>
    <name evidence="4" type="ORF">PHYPA_021778</name>
</gene>
<dbReference type="InterPro" id="IPR036910">
    <property type="entry name" value="HMG_box_dom_sf"/>
</dbReference>
<dbReference type="EnsemblPlants" id="Pp3c17_7580V3.4">
    <property type="protein sequence ID" value="Pp3c17_7580V3.4"/>
    <property type="gene ID" value="Pp3c17_7580"/>
</dbReference>
<dbReference type="STRING" id="3218.A9TP24"/>
<dbReference type="RefSeq" id="XP_024400150.1">
    <property type="nucleotide sequence ID" value="XM_024544382.2"/>
</dbReference>
<reference evidence="5" key="3">
    <citation type="submission" date="2020-12" db="UniProtKB">
        <authorList>
            <consortium name="EnsemblPlants"/>
        </authorList>
    </citation>
    <scope>IDENTIFICATION</scope>
</reference>
<dbReference type="Pfam" id="PF00505">
    <property type="entry name" value="HMG_box"/>
    <property type="match status" value="1"/>
</dbReference>
<dbReference type="GeneID" id="112294167"/>
<feature type="domain" description="HMG box" evidence="3">
    <location>
        <begin position="111"/>
        <end position="180"/>
    </location>
</feature>
<feature type="region of interest" description="Disordered" evidence="2">
    <location>
        <begin position="145"/>
        <end position="207"/>
    </location>
</feature>
<dbReference type="PROSITE" id="PS50118">
    <property type="entry name" value="HMG_BOX_2"/>
    <property type="match status" value="1"/>
</dbReference>
<name>A9TP24_PHYPA</name>
<dbReference type="HOGENOM" id="CLU_097693_0_0_1"/>
<evidence type="ECO:0000313" key="6">
    <source>
        <dbReference type="Proteomes" id="UP000006727"/>
    </source>
</evidence>
<dbReference type="InterPro" id="IPR009071">
    <property type="entry name" value="HMG_box_dom"/>
</dbReference>
<reference evidence="4 6" key="1">
    <citation type="journal article" date="2008" name="Science">
        <title>The Physcomitrella genome reveals evolutionary insights into the conquest of land by plants.</title>
        <authorList>
            <person name="Rensing S."/>
            <person name="Lang D."/>
            <person name="Zimmer A."/>
            <person name="Terry A."/>
            <person name="Salamov A."/>
            <person name="Shapiro H."/>
            <person name="Nishiyama T."/>
            <person name="Perroud P.-F."/>
            <person name="Lindquist E."/>
            <person name="Kamisugi Y."/>
            <person name="Tanahashi T."/>
            <person name="Sakakibara K."/>
            <person name="Fujita T."/>
            <person name="Oishi K."/>
            <person name="Shin-I T."/>
            <person name="Kuroki Y."/>
            <person name="Toyoda A."/>
            <person name="Suzuki Y."/>
            <person name="Hashimoto A."/>
            <person name="Yamaguchi K."/>
            <person name="Sugano A."/>
            <person name="Kohara Y."/>
            <person name="Fujiyama A."/>
            <person name="Anterola A."/>
            <person name="Aoki S."/>
            <person name="Ashton N."/>
            <person name="Barbazuk W.B."/>
            <person name="Barker E."/>
            <person name="Bennetzen J."/>
            <person name="Bezanilla M."/>
            <person name="Blankenship R."/>
            <person name="Cho S.H."/>
            <person name="Dutcher S."/>
            <person name="Estelle M."/>
            <person name="Fawcett J.A."/>
            <person name="Gundlach H."/>
            <person name="Hanada K."/>
            <person name="Heyl A."/>
            <person name="Hicks K.A."/>
            <person name="Hugh J."/>
            <person name="Lohr M."/>
            <person name="Mayer K."/>
            <person name="Melkozernov A."/>
            <person name="Murata T."/>
            <person name="Nelson D."/>
            <person name="Pils B."/>
            <person name="Prigge M."/>
            <person name="Reiss B."/>
            <person name="Renner T."/>
            <person name="Rombauts S."/>
            <person name="Rushton P."/>
            <person name="Sanderfoot A."/>
            <person name="Schween G."/>
            <person name="Shiu S.-H."/>
            <person name="Stueber K."/>
            <person name="Theodoulou F.L."/>
            <person name="Tu H."/>
            <person name="Van de Peer Y."/>
            <person name="Verrier P.J."/>
            <person name="Waters E."/>
            <person name="Wood A."/>
            <person name="Yang L."/>
            <person name="Cove D."/>
            <person name="Cuming A."/>
            <person name="Hasebe M."/>
            <person name="Lucas S."/>
            <person name="Mishler D.B."/>
            <person name="Reski R."/>
            <person name="Grigoriev I."/>
            <person name="Quatrano R.S."/>
            <person name="Boore J.L."/>
        </authorList>
    </citation>
    <scope>NUCLEOTIDE SEQUENCE [LARGE SCALE GENOMIC DNA]</scope>
    <source>
        <strain evidence="5 6">cv. Gransden 2004</strain>
    </source>
</reference>
<dbReference type="EnsemblPlants" id="Pp3c17_7580V3.1">
    <property type="protein sequence ID" value="Pp3c17_7580V3.1"/>
    <property type="gene ID" value="Pp3c17_7580"/>
</dbReference>
<dbReference type="PaxDb" id="3218-PP1S277_31V6.1"/>
<protein>
    <recommendedName>
        <fullName evidence="3">HMG box domain-containing protein</fullName>
    </recommendedName>
</protein>
<dbReference type="Gramene" id="Pp3c17_7580V3.1">
    <property type="protein sequence ID" value="Pp3c17_7580V3.1"/>
    <property type="gene ID" value="Pp3c17_7580"/>
</dbReference>
<dbReference type="PANTHER" id="PTHR47658">
    <property type="entry name" value="HIGH MOBILITY GROUP B PROTEIN 12-RELATED"/>
    <property type="match status" value="1"/>
</dbReference>
<dbReference type="AlphaFoldDB" id="A9TP24"/>
<dbReference type="KEGG" id="ppp:112294167"/>
<feature type="DNA-binding region" description="HMG box" evidence="1">
    <location>
        <begin position="111"/>
        <end position="180"/>
    </location>
</feature>
<keyword evidence="1" id="KW-0539">Nucleus</keyword>
<proteinExistence type="predicted"/>
<dbReference type="OrthoDB" id="1919336at2759"/>
<evidence type="ECO:0000259" key="3">
    <source>
        <dbReference type="PROSITE" id="PS50118"/>
    </source>
</evidence>
<sequence length="207" mass="23103">MTMTTAIKHANPQNALKRVCVDPSEMKRSANGSGFTRCDKCEKDIAAARVDNHDCEQEAKTKELLTKMKKQVMKQVVKKSDGAIKSTKRKSEPKVIKKQAKKVKTKDPNAPKRPASGFLVFMESFRKTYKDANPESKGVAAAAKAGGEKWKQMTEEERAPYNKDAEARKLNYEQAMTNYKNKGPKNDEGEVSEAAAEDEEEANVEDD</sequence>
<dbReference type="SUPFAM" id="SSF47095">
    <property type="entry name" value="HMG-box"/>
    <property type="match status" value="1"/>
</dbReference>
<keyword evidence="6" id="KW-1185">Reference proteome</keyword>
<dbReference type="eggNOG" id="KOG0381">
    <property type="taxonomic scope" value="Eukaryota"/>
</dbReference>
<keyword evidence="1" id="KW-0238">DNA-binding</keyword>
<evidence type="ECO:0000256" key="1">
    <source>
        <dbReference type="PROSITE-ProRule" id="PRU00267"/>
    </source>
</evidence>
<dbReference type="OMA" id="SAFIRCE"/>
<dbReference type="Gramene" id="Pp3c17_7580V3.2">
    <property type="protein sequence ID" value="Pp3c17_7580V3.2"/>
    <property type="gene ID" value="Pp3c17_7580"/>
</dbReference>
<accession>A9TP24</accession>
<evidence type="ECO:0000256" key="2">
    <source>
        <dbReference type="SAM" id="MobiDB-lite"/>
    </source>
</evidence>
<feature type="region of interest" description="Disordered" evidence="2">
    <location>
        <begin position="79"/>
        <end position="115"/>
    </location>
</feature>
<dbReference type="EnsemblPlants" id="Pp3c17_7580V3.3">
    <property type="protein sequence ID" value="Pp3c17_7580V3.3"/>
    <property type="gene ID" value="Pp3c17_7580"/>
</dbReference>
<feature type="compositionally biased region" description="Basic and acidic residues" evidence="2">
    <location>
        <begin position="146"/>
        <end position="171"/>
    </location>
</feature>
<dbReference type="RefSeq" id="XP_024400149.1">
    <property type="nucleotide sequence ID" value="XM_024544381.2"/>
</dbReference>
<dbReference type="EnsemblPlants" id="Pp3c17_7580V3.2">
    <property type="protein sequence ID" value="Pp3c17_7580V3.2"/>
    <property type="gene ID" value="Pp3c17_7580"/>
</dbReference>
<dbReference type="PANTHER" id="PTHR47658:SF1">
    <property type="entry name" value="MEIOSIS INITIATOR PROTEIN"/>
    <property type="match status" value="1"/>
</dbReference>
<dbReference type="Gene3D" id="1.10.30.10">
    <property type="entry name" value="High mobility group box domain"/>
    <property type="match status" value="1"/>
</dbReference>
<dbReference type="Proteomes" id="UP000006727">
    <property type="component" value="Chromosome 17"/>
</dbReference>
<organism evidence="4">
    <name type="scientific">Physcomitrium patens</name>
    <name type="common">Spreading-leaved earth moss</name>
    <name type="synonym">Physcomitrella patens</name>
    <dbReference type="NCBI Taxonomy" id="3218"/>
    <lineage>
        <taxon>Eukaryota</taxon>
        <taxon>Viridiplantae</taxon>
        <taxon>Streptophyta</taxon>
        <taxon>Embryophyta</taxon>
        <taxon>Bryophyta</taxon>
        <taxon>Bryophytina</taxon>
        <taxon>Bryopsida</taxon>
        <taxon>Funariidae</taxon>
        <taxon>Funariales</taxon>
        <taxon>Funariaceae</taxon>
        <taxon>Physcomitrium</taxon>
    </lineage>
</organism>
<dbReference type="GO" id="GO:0003677">
    <property type="term" value="F:DNA binding"/>
    <property type="evidence" value="ECO:0007669"/>
    <property type="project" value="UniProtKB-UniRule"/>
</dbReference>
<dbReference type="Gramene" id="Pp3c17_7580V3.4">
    <property type="protein sequence ID" value="Pp3c17_7580V3.4"/>
    <property type="gene ID" value="Pp3c17_7580"/>
</dbReference>
<dbReference type="GO" id="GO:0005634">
    <property type="term" value="C:nucleus"/>
    <property type="evidence" value="ECO:0007669"/>
    <property type="project" value="UniProtKB-UniRule"/>
</dbReference>
<dbReference type="EMBL" id="ABEU02000017">
    <property type="protein sequence ID" value="PNR35928.1"/>
    <property type="molecule type" value="Genomic_DNA"/>
</dbReference>